<dbReference type="InterPro" id="IPR012337">
    <property type="entry name" value="RNaseH-like_sf"/>
</dbReference>
<feature type="domain" description="Integrase catalytic" evidence="1">
    <location>
        <begin position="1"/>
        <end position="118"/>
    </location>
</feature>
<reference evidence="3" key="1">
    <citation type="submission" date="2022-11" db="UniProtKB">
        <authorList>
            <consortium name="WormBaseParasite"/>
        </authorList>
    </citation>
    <scope>IDENTIFICATION</scope>
</reference>
<evidence type="ECO:0000313" key="3">
    <source>
        <dbReference type="WBParaSite" id="PSU_v2.g2448.t1"/>
    </source>
</evidence>
<protein>
    <submittedName>
        <fullName evidence="3">Integrase catalytic domain-containing protein</fullName>
    </submittedName>
</protein>
<dbReference type="Proteomes" id="UP000887577">
    <property type="component" value="Unplaced"/>
</dbReference>
<dbReference type="SUPFAM" id="SSF53098">
    <property type="entry name" value="Ribonuclease H-like"/>
    <property type="match status" value="1"/>
</dbReference>
<evidence type="ECO:0000259" key="1">
    <source>
        <dbReference type="PROSITE" id="PS50994"/>
    </source>
</evidence>
<dbReference type="GO" id="GO:0003676">
    <property type="term" value="F:nucleic acid binding"/>
    <property type="evidence" value="ECO:0007669"/>
    <property type="project" value="InterPro"/>
</dbReference>
<dbReference type="PANTHER" id="PTHR37984:SF5">
    <property type="entry name" value="PROTEIN NYNRIN-LIKE"/>
    <property type="match status" value="1"/>
</dbReference>
<dbReference type="GO" id="GO:0015074">
    <property type="term" value="P:DNA integration"/>
    <property type="evidence" value="ECO:0007669"/>
    <property type="project" value="InterPro"/>
</dbReference>
<keyword evidence="2" id="KW-1185">Reference proteome</keyword>
<proteinExistence type="predicted"/>
<name>A0A914YQJ1_9BILA</name>
<dbReference type="Gene3D" id="3.30.420.10">
    <property type="entry name" value="Ribonuclease H-like superfamily/Ribonuclease H"/>
    <property type="match status" value="1"/>
</dbReference>
<dbReference type="Pfam" id="PF00665">
    <property type="entry name" value="rve"/>
    <property type="match status" value="1"/>
</dbReference>
<sequence>MQCQSTDTKTTVKLLKNLFARYGICKQLVSDNGTGFTSAEFKSFCQARGIVHTLTPPYHPQSNGIAERAVRTFKEFSEKQIKAGMNLEDAVLNALLIHRSTRNANEQLSPAEAAFGRKLKTRMTIHQMHAIMQGEDIGKLETEFLVQDKVWVRCYSAGPRWRPGYIKSIIAKVNCFFVTEINYAKRVKQFLKKAKKK</sequence>
<accession>A0A914YQJ1</accession>
<evidence type="ECO:0000313" key="2">
    <source>
        <dbReference type="Proteomes" id="UP000887577"/>
    </source>
</evidence>
<dbReference type="InterPro" id="IPR036397">
    <property type="entry name" value="RNaseH_sf"/>
</dbReference>
<dbReference type="InterPro" id="IPR001584">
    <property type="entry name" value="Integrase_cat-core"/>
</dbReference>
<dbReference type="PROSITE" id="PS50994">
    <property type="entry name" value="INTEGRASE"/>
    <property type="match status" value="1"/>
</dbReference>
<dbReference type="InterPro" id="IPR050951">
    <property type="entry name" value="Retrovirus_Pol_polyprotein"/>
</dbReference>
<dbReference type="AlphaFoldDB" id="A0A914YQJ1"/>
<dbReference type="PANTHER" id="PTHR37984">
    <property type="entry name" value="PROTEIN CBG26694"/>
    <property type="match status" value="1"/>
</dbReference>
<dbReference type="WBParaSite" id="PSU_v2.g2448.t1">
    <property type="protein sequence ID" value="PSU_v2.g2448.t1"/>
    <property type="gene ID" value="PSU_v2.g2448"/>
</dbReference>
<organism evidence="2 3">
    <name type="scientific">Panagrolaimus superbus</name>
    <dbReference type="NCBI Taxonomy" id="310955"/>
    <lineage>
        <taxon>Eukaryota</taxon>
        <taxon>Metazoa</taxon>
        <taxon>Ecdysozoa</taxon>
        <taxon>Nematoda</taxon>
        <taxon>Chromadorea</taxon>
        <taxon>Rhabditida</taxon>
        <taxon>Tylenchina</taxon>
        <taxon>Panagrolaimomorpha</taxon>
        <taxon>Panagrolaimoidea</taxon>
        <taxon>Panagrolaimidae</taxon>
        <taxon>Panagrolaimus</taxon>
    </lineage>
</organism>